<name>A0ACC8X864_9FIRM</name>
<accession>A0ACC8X864</accession>
<gene>
    <name evidence="1" type="ORF">AN640_02845</name>
</gene>
<evidence type="ECO:0000313" key="1">
    <source>
        <dbReference type="EMBL" id="ONI38090.1"/>
    </source>
</evidence>
<reference evidence="1" key="1">
    <citation type="submission" date="2016-08" db="EMBL/GenBank/DDBJ databases">
        <authorList>
            <person name="Ngugi D.K."/>
            <person name="Miyake S."/>
            <person name="Stingl U."/>
        </authorList>
    </citation>
    <scope>NUCLEOTIDE SEQUENCE</scope>
    <source>
        <strain evidence="1">SCG-D08WGA-EpuloA1</strain>
    </source>
</reference>
<protein>
    <submittedName>
        <fullName evidence="1">GNAT family N-acetyltransferase</fullName>
    </submittedName>
</protein>
<proteinExistence type="predicted"/>
<dbReference type="Proteomes" id="UP000188637">
    <property type="component" value="Unassembled WGS sequence"/>
</dbReference>
<organism evidence="1 2">
    <name type="scientific">Candidatus Epulonipiscium fishelsonii</name>
    <dbReference type="NCBI Taxonomy" id="77094"/>
    <lineage>
        <taxon>Bacteria</taxon>
        <taxon>Bacillati</taxon>
        <taxon>Bacillota</taxon>
        <taxon>Clostridia</taxon>
        <taxon>Lachnospirales</taxon>
        <taxon>Lachnospiraceae</taxon>
        <taxon>Candidatus Epulonipiscium</taxon>
    </lineage>
</organism>
<evidence type="ECO:0000313" key="2">
    <source>
        <dbReference type="Proteomes" id="UP000188637"/>
    </source>
</evidence>
<sequence length="154" mass="17784">MKIRKYKTEDCFETIELLVNTIHAVNIKDYTKAQLDGWSKINVDKWNKSFLDHNTLIVEENDIIVGFGDMDSNGYLDRLYVHKDYQGQGIATVILTELELQATMYGISTFTAHASITARAFFEKRGYCIINENKVLREGEEILNFVMKKYSTVL</sequence>
<comment type="caution">
    <text evidence="1">The sequence shown here is derived from an EMBL/GenBank/DDBJ whole genome shotgun (WGS) entry which is preliminary data.</text>
</comment>
<keyword evidence="2" id="KW-1185">Reference proteome</keyword>
<dbReference type="EMBL" id="LJHD01000301">
    <property type="protein sequence ID" value="ONI38090.1"/>
    <property type="molecule type" value="Genomic_DNA"/>
</dbReference>